<evidence type="ECO:0000313" key="2">
    <source>
        <dbReference type="Proteomes" id="UP000287651"/>
    </source>
</evidence>
<comment type="caution">
    <text evidence="1">The sequence shown here is derived from an EMBL/GenBank/DDBJ whole genome shotgun (WGS) entry which is preliminary data.</text>
</comment>
<proteinExistence type="predicted"/>
<dbReference type="EMBL" id="AMZH03013078">
    <property type="protein sequence ID" value="RRT49856.1"/>
    <property type="molecule type" value="Genomic_DNA"/>
</dbReference>
<evidence type="ECO:0000313" key="1">
    <source>
        <dbReference type="EMBL" id="RRT49856.1"/>
    </source>
</evidence>
<name>A0A426YDS7_ENSVE</name>
<dbReference type="AlphaFoldDB" id="A0A426YDS7"/>
<protein>
    <submittedName>
        <fullName evidence="1">Uncharacterized protein</fullName>
    </submittedName>
</protein>
<reference evidence="1 2" key="1">
    <citation type="journal article" date="2014" name="Agronomy (Basel)">
        <title>A Draft Genome Sequence for Ensete ventricosum, the Drought-Tolerant Tree Against Hunger.</title>
        <authorList>
            <person name="Harrison J."/>
            <person name="Moore K.A."/>
            <person name="Paszkiewicz K."/>
            <person name="Jones T."/>
            <person name="Grant M."/>
            <person name="Ambacheew D."/>
            <person name="Muzemil S."/>
            <person name="Studholme D.J."/>
        </authorList>
    </citation>
    <scope>NUCLEOTIDE SEQUENCE [LARGE SCALE GENOMIC DNA]</scope>
</reference>
<organism evidence="1 2">
    <name type="scientific">Ensete ventricosum</name>
    <name type="common">Abyssinian banana</name>
    <name type="synonym">Musa ensete</name>
    <dbReference type="NCBI Taxonomy" id="4639"/>
    <lineage>
        <taxon>Eukaryota</taxon>
        <taxon>Viridiplantae</taxon>
        <taxon>Streptophyta</taxon>
        <taxon>Embryophyta</taxon>
        <taxon>Tracheophyta</taxon>
        <taxon>Spermatophyta</taxon>
        <taxon>Magnoliopsida</taxon>
        <taxon>Liliopsida</taxon>
        <taxon>Zingiberales</taxon>
        <taxon>Musaceae</taxon>
        <taxon>Ensete</taxon>
    </lineage>
</organism>
<gene>
    <name evidence="1" type="ORF">B296_00052094</name>
</gene>
<dbReference type="Proteomes" id="UP000287651">
    <property type="component" value="Unassembled WGS sequence"/>
</dbReference>
<accession>A0A426YDS7</accession>
<sequence length="142" mass="15539">MCGSKHCHVLMGEGGETDAVVGVTVKCCSVLEVTHSCDVVMIYRITHGCLRQSNLLVRLLSMTGGGGGTATATRSPSPWRSKTPPGWTTSAAATAATWRGSCCWFPSWEVRDRRHAGHGHAGDRVTVRWRGRAPLRYRRFEL</sequence>